<evidence type="ECO:0000256" key="6">
    <source>
        <dbReference type="ARBA" id="ARBA00031792"/>
    </source>
</evidence>
<evidence type="ECO:0000256" key="1">
    <source>
        <dbReference type="ARBA" id="ARBA00012797"/>
    </source>
</evidence>
<dbReference type="GeneID" id="66114212"/>
<dbReference type="GO" id="GO:0005634">
    <property type="term" value="C:nucleus"/>
    <property type="evidence" value="ECO:0007669"/>
    <property type="project" value="TreeGrafter"/>
</dbReference>
<evidence type="ECO:0000256" key="3">
    <source>
        <dbReference type="ARBA" id="ARBA00022603"/>
    </source>
</evidence>
<dbReference type="EMBL" id="JAHMUF010000012">
    <property type="protein sequence ID" value="KAG7193420.1"/>
    <property type="molecule type" value="Genomic_DNA"/>
</dbReference>
<dbReference type="InterPro" id="IPR007356">
    <property type="entry name" value="tRNA_m1G_MeTrfase_euk"/>
</dbReference>
<dbReference type="PIRSF" id="PIRSF016323">
    <property type="entry name" value="tRNA_m1G_mtfrase_met"/>
    <property type="match status" value="1"/>
</dbReference>
<dbReference type="InterPro" id="IPR016653">
    <property type="entry name" value="TRM10/TRM10A"/>
</dbReference>
<dbReference type="EC" id="2.1.1.221" evidence="1"/>
<comment type="caution">
    <text evidence="12">The sequence shown here is derived from an EMBL/GenBank/DDBJ whole genome shotgun (WGS) entry which is preliminary data.</text>
</comment>
<feature type="region of interest" description="Disordered" evidence="10">
    <location>
        <begin position="303"/>
        <end position="338"/>
    </location>
</feature>
<reference evidence="12" key="1">
    <citation type="submission" date="2021-03" db="EMBL/GenBank/DDBJ databases">
        <authorList>
            <person name="Palmer J.M."/>
        </authorList>
    </citation>
    <scope>NUCLEOTIDE SEQUENCE</scope>
    <source>
        <strain evidence="12">ARV_011</strain>
    </source>
</reference>
<dbReference type="RefSeq" id="XP_043048968.1">
    <property type="nucleotide sequence ID" value="XM_043191661.1"/>
</dbReference>
<dbReference type="PROSITE" id="PS51675">
    <property type="entry name" value="SAM_MT_TRM10"/>
    <property type="match status" value="1"/>
</dbReference>
<evidence type="ECO:0000313" key="13">
    <source>
        <dbReference type="Proteomes" id="UP000790833"/>
    </source>
</evidence>
<dbReference type="Proteomes" id="UP000790833">
    <property type="component" value="Unassembled WGS sequence"/>
</dbReference>
<feature type="compositionally biased region" description="Acidic residues" evidence="10">
    <location>
        <begin position="327"/>
        <end position="338"/>
    </location>
</feature>
<evidence type="ECO:0000256" key="5">
    <source>
        <dbReference type="ARBA" id="ARBA00022691"/>
    </source>
</evidence>
<dbReference type="OrthoDB" id="278300at2759"/>
<protein>
    <recommendedName>
        <fullName evidence="2">tRNA (guanine(9)-N1)-methyltransferase</fullName>
        <ecNumber evidence="1">2.1.1.221</ecNumber>
    </recommendedName>
    <alternativeName>
        <fullName evidence="7">tRNA methyltransferase 10</fullName>
    </alternativeName>
    <alternativeName>
        <fullName evidence="6">tRNA(m1G9)-methyltransferase</fullName>
    </alternativeName>
</protein>
<feature type="compositionally biased region" description="Basic and acidic residues" evidence="10">
    <location>
        <begin position="21"/>
        <end position="31"/>
    </location>
</feature>
<dbReference type="GO" id="GO:0002939">
    <property type="term" value="P:tRNA N1-guanine methylation"/>
    <property type="evidence" value="ECO:0007669"/>
    <property type="project" value="TreeGrafter"/>
</dbReference>
<keyword evidence="5" id="KW-0949">S-adenosyl-L-methionine</keyword>
<evidence type="ECO:0000256" key="9">
    <source>
        <dbReference type="PIRSR" id="PIRSR016323-1"/>
    </source>
</evidence>
<keyword evidence="3" id="KW-0489">Methyltransferase</keyword>
<accession>A0A9P7V8K9</accession>
<evidence type="ECO:0000256" key="10">
    <source>
        <dbReference type="SAM" id="MobiDB-lite"/>
    </source>
</evidence>
<proteinExistence type="predicted"/>
<feature type="compositionally biased region" description="Basic and acidic residues" evidence="10">
    <location>
        <begin position="47"/>
        <end position="57"/>
    </location>
</feature>
<evidence type="ECO:0000256" key="2">
    <source>
        <dbReference type="ARBA" id="ARBA00020451"/>
    </source>
</evidence>
<feature type="compositionally biased region" description="Basic residues" evidence="10">
    <location>
        <begin position="58"/>
        <end position="73"/>
    </location>
</feature>
<dbReference type="GO" id="GO:0000049">
    <property type="term" value="F:tRNA binding"/>
    <property type="evidence" value="ECO:0007669"/>
    <property type="project" value="TreeGrafter"/>
</dbReference>
<evidence type="ECO:0000256" key="8">
    <source>
        <dbReference type="ARBA" id="ARBA00048434"/>
    </source>
</evidence>
<gene>
    <name evidence="12" type="primary">TRM10</name>
    <name evidence="12" type="ORF">KQ657_000838</name>
</gene>
<dbReference type="PANTHER" id="PTHR13563:SF13">
    <property type="entry name" value="TRNA METHYLTRANSFERASE 10 HOMOLOG A"/>
    <property type="match status" value="1"/>
</dbReference>
<sequence>MKSNESLEEKKRPASPVNEDESVKKFKREPVPDGMSRNQWKKLQRQKRWDEQKDEYRKIKRDKKKAAKQRRKDHITQLKEQGLTEQELDDALHYHQLKKERKLPESQTPSDAKFIFDCSFDDLMSDKEIVSLSNQITRAYSAKRHCKYDLPLDIVSFQGKLVERFEKLVGQYKLWKGINFNEESLESLITDENKDKFIYFTADTDEVIEELEPGMTYIIGAIVDKNRHKNLCINKAKEMGLRVGRLPIDKYIQMNGRQVLATSHVYEICCKWYECAHDWEKAFNEVLPPRKVKGKLEELKKKRDEFEAKTRGNTHSPNLSSDLHGQEEEDEVSEVSES</sequence>
<organism evidence="12 13">
    <name type="scientific">Scheffersomyces spartinae</name>
    <dbReference type="NCBI Taxonomy" id="45513"/>
    <lineage>
        <taxon>Eukaryota</taxon>
        <taxon>Fungi</taxon>
        <taxon>Dikarya</taxon>
        <taxon>Ascomycota</taxon>
        <taxon>Saccharomycotina</taxon>
        <taxon>Pichiomycetes</taxon>
        <taxon>Debaryomycetaceae</taxon>
        <taxon>Scheffersomyces</taxon>
    </lineage>
</organism>
<dbReference type="InterPro" id="IPR028564">
    <property type="entry name" value="MT_TRM10-typ"/>
</dbReference>
<feature type="region of interest" description="Disordered" evidence="10">
    <location>
        <begin position="1"/>
        <end position="74"/>
    </location>
</feature>
<feature type="compositionally biased region" description="Basic and acidic residues" evidence="10">
    <location>
        <begin position="1"/>
        <end position="12"/>
    </location>
</feature>
<dbReference type="Gene3D" id="3.40.1280.30">
    <property type="match status" value="1"/>
</dbReference>
<dbReference type="CDD" id="cd18089">
    <property type="entry name" value="SPOUT_Trm10-like"/>
    <property type="match status" value="1"/>
</dbReference>
<feature type="compositionally biased region" description="Polar residues" evidence="10">
    <location>
        <begin position="311"/>
        <end position="323"/>
    </location>
</feature>
<dbReference type="AlphaFoldDB" id="A0A9P7V8K9"/>
<evidence type="ECO:0000259" key="11">
    <source>
        <dbReference type="PROSITE" id="PS51675"/>
    </source>
</evidence>
<feature type="domain" description="SAM-dependent MTase TRM10-type" evidence="11">
    <location>
        <begin position="99"/>
        <end position="294"/>
    </location>
</feature>
<evidence type="ECO:0000313" key="12">
    <source>
        <dbReference type="EMBL" id="KAG7193420.1"/>
    </source>
</evidence>
<dbReference type="InterPro" id="IPR038459">
    <property type="entry name" value="MT_TRM10-typ_sf"/>
</dbReference>
<keyword evidence="13" id="KW-1185">Reference proteome</keyword>
<name>A0A9P7V8K9_9ASCO</name>
<evidence type="ECO:0000256" key="7">
    <source>
        <dbReference type="ARBA" id="ARBA00032166"/>
    </source>
</evidence>
<evidence type="ECO:0000256" key="4">
    <source>
        <dbReference type="ARBA" id="ARBA00022679"/>
    </source>
</evidence>
<dbReference type="PANTHER" id="PTHR13563">
    <property type="entry name" value="TRNA (GUANINE-9-) METHYLTRANSFERASE"/>
    <property type="match status" value="1"/>
</dbReference>
<feature type="active site" description="Proton acceptor" evidence="9">
    <location>
        <position position="224"/>
    </location>
</feature>
<dbReference type="GO" id="GO:0052905">
    <property type="term" value="F:tRNA (guanosine(9)-N1)-methyltransferase activity"/>
    <property type="evidence" value="ECO:0007669"/>
    <property type="project" value="UniProtKB-EC"/>
</dbReference>
<comment type="catalytic activity">
    <reaction evidence="8">
        <text>guanosine(9) in tRNA + S-adenosyl-L-methionine = N(1)-methylguanosine(9) in tRNA + S-adenosyl-L-homocysteine + H(+)</text>
        <dbReference type="Rhea" id="RHEA:43156"/>
        <dbReference type="Rhea" id="RHEA-COMP:10367"/>
        <dbReference type="Rhea" id="RHEA-COMP:10368"/>
        <dbReference type="ChEBI" id="CHEBI:15378"/>
        <dbReference type="ChEBI" id="CHEBI:57856"/>
        <dbReference type="ChEBI" id="CHEBI:59789"/>
        <dbReference type="ChEBI" id="CHEBI:73542"/>
        <dbReference type="ChEBI" id="CHEBI:74269"/>
        <dbReference type="EC" id="2.1.1.221"/>
    </reaction>
</comment>
<keyword evidence="4" id="KW-0808">Transferase</keyword>